<proteinExistence type="predicted"/>
<dbReference type="EMBL" id="FN598874">
    <property type="protein sequence ID" value="CBI65874.1"/>
    <property type="molecule type" value="Genomic_DNA"/>
</dbReference>
<dbReference type="HOGENOM" id="CLU_219728_0_0_7"/>
<accession>D7FCG7</accession>
<sequence>MFFKSSLKAFSFKGFPLKLILNLWGYKNSFKLALIFFF</sequence>
<dbReference type="Proteomes" id="UP000007091">
    <property type="component" value="Chromosome"/>
</dbReference>
<gene>
    <name evidence="1" type="ordered locus">HPB8_317</name>
</gene>
<evidence type="ECO:0000313" key="1">
    <source>
        <dbReference type="EMBL" id="CBI65874.1"/>
    </source>
</evidence>
<organism evidence="1 2">
    <name type="scientific">Helicobacter pylori (strain B8)</name>
    <dbReference type="NCBI Taxonomy" id="693745"/>
    <lineage>
        <taxon>Bacteria</taxon>
        <taxon>Pseudomonadati</taxon>
        <taxon>Campylobacterota</taxon>
        <taxon>Epsilonproteobacteria</taxon>
        <taxon>Campylobacterales</taxon>
        <taxon>Helicobacteraceae</taxon>
        <taxon>Helicobacter</taxon>
    </lineage>
</organism>
<reference evidence="1 2" key="1">
    <citation type="journal article" date="2010" name="BMC Genomics">
        <title>Sequencing, annotation, and comparative genome analysis of the gerbil-adapted Helicobacter pylori strain B8.</title>
        <authorList>
            <person name="Farnbacher M."/>
            <person name="Jahns T."/>
            <person name="Willrodt D."/>
            <person name="Daniel R."/>
            <person name="Haas R."/>
            <person name="Goesmann A."/>
            <person name="Kurtz S."/>
            <person name="Rieder G."/>
        </authorList>
    </citation>
    <scope>NUCLEOTIDE SEQUENCE [LARGE SCALE GENOMIC DNA]</scope>
    <source>
        <strain evidence="1 2">B8</strain>
    </source>
</reference>
<name>D7FCG7_HELP3</name>
<dbReference type="AlphaFoldDB" id="D7FCG7"/>
<protein>
    <submittedName>
        <fullName evidence="1">Uncharacterized protein</fullName>
    </submittedName>
</protein>
<evidence type="ECO:0000313" key="2">
    <source>
        <dbReference type="Proteomes" id="UP000007091"/>
    </source>
</evidence>
<dbReference type="KEGG" id="hpl:HPB8_317"/>